<dbReference type="CDD" id="cd03221">
    <property type="entry name" value="ABCF_EF-3"/>
    <property type="match status" value="2"/>
</dbReference>
<dbReference type="SUPFAM" id="SSF52540">
    <property type="entry name" value="P-loop containing nucleoside triphosphate hydrolases"/>
    <property type="match status" value="2"/>
</dbReference>
<evidence type="ECO:0000256" key="4">
    <source>
        <dbReference type="SAM" id="MobiDB-lite"/>
    </source>
</evidence>
<evidence type="ECO:0000256" key="1">
    <source>
        <dbReference type="ARBA" id="ARBA00022741"/>
    </source>
</evidence>
<sequence length="602" mass="65757">MAATPAPNLVNLEAVSKGFGTRTLLDGVTLGIGRGERIGVVGRNGDGKSTLLRLLAREETPDSGRITHNRDLRLGFLGQVDSLDPELTVAHAVLGDVETYTWAADPKAREVMEELLGGVDHDALVGTLSGGERRRASLAKLLMTEVDLLILDEPTNHLDIEAVNWLAQHVVDRASALIVVTHDRWFLDAVCNETWEVQGGKVNSYDGGYASYVLAKAERSRNAAVVEGKRQNLVKKELAWLRRGAPARTAKPKFRIEAANALIADEPAPRDKLALAQLATSRLGKDVFDAEDVSLKFGDRVMLNHVTFRLGPADRIGLLGPNGAGKTTFLKVLTGLLPPDSGKVKQGKTVKIANLSQTLEDLDGSVTVLAHITDIRRVAALAAGVGEMNSSQLLERFGFTGDKLTTRINDLSGGERRRLQLLRILLDEPNVLILDEPTNDLDVETLTVLEDFLDNWPGVVVVVTHDRYFLERVSDMVYTILGDGNVRHLPRGVDQYLEELQSGTPVRRVDSPSVETKPKPSAPSAAAPVVDAAEARAAKKELNRIERQLSKLTFNEAKLHDQLAANASNYERLAELDTDLRKLAEERATLETAWLEAAERAE</sequence>
<keyword evidence="1" id="KW-0547">Nucleotide-binding</keyword>
<evidence type="ECO:0000256" key="2">
    <source>
        <dbReference type="ARBA" id="ARBA00022840"/>
    </source>
</evidence>
<dbReference type="Gene3D" id="3.40.50.300">
    <property type="entry name" value="P-loop containing nucleotide triphosphate hydrolases"/>
    <property type="match status" value="2"/>
</dbReference>
<feature type="region of interest" description="Disordered" evidence="4">
    <location>
        <begin position="504"/>
        <end position="527"/>
    </location>
</feature>
<accession>A0ABN1QVW8</accession>
<dbReference type="InterPro" id="IPR017871">
    <property type="entry name" value="ABC_transporter-like_CS"/>
</dbReference>
<organism evidence="6 7">
    <name type="scientific">Kribbella koreensis</name>
    <dbReference type="NCBI Taxonomy" id="57909"/>
    <lineage>
        <taxon>Bacteria</taxon>
        <taxon>Bacillati</taxon>
        <taxon>Actinomycetota</taxon>
        <taxon>Actinomycetes</taxon>
        <taxon>Propionibacteriales</taxon>
        <taxon>Kribbellaceae</taxon>
        <taxon>Kribbella</taxon>
    </lineage>
</organism>
<dbReference type="InterPro" id="IPR003593">
    <property type="entry name" value="AAA+_ATPase"/>
</dbReference>
<dbReference type="PROSITE" id="PS00211">
    <property type="entry name" value="ABC_TRANSPORTER_1"/>
    <property type="match status" value="2"/>
</dbReference>
<protein>
    <submittedName>
        <fullName evidence="6">ABC-F family ATP-binding cassette domain-containing protein</fullName>
    </submittedName>
</protein>
<dbReference type="RefSeq" id="WP_343973505.1">
    <property type="nucleotide sequence ID" value="NZ_BAAAHK010000011.1"/>
</dbReference>
<dbReference type="InterPro" id="IPR027417">
    <property type="entry name" value="P-loop_NTPase"/>
</dbReference>
<keyword evidence="7" id="KW-1185">Reference proteome</keyword>
<name>A0ABN1QVW8_9ACTN</name>
<dbReference type="PANTHER" id="PTHR42855:SF1">
    <property type="entry name" value="ABC TRANSPORTER DOMAIN-CONTAINING PROTEIN"/>
    <property type="match status" value="1"/>
</dbReference>
<gene>
    <name evidence="6" type="ORF">GCM10009554_45510</name>
</gene>
<dbReference type="EMBL" id="BAAAHK010000011">
    <property type="protein sequence ID" value="GAA0948171.1"/>
    <property type="molecule type" value="Genomic_DNA"/>
</dbReference>
<keyword evidence="3" id="KW-0175">Coiled coil</keyword>
<dbReference type="PANTHER" id="PTHR42855">
    <property type="entry name" value="ABC TRANSPORTER ATP-BINDING SUBUNIT"/>
    <property type="match status" value="1"/>
</dbReference>
<dbReference type="InterPro" id="IPR051309">
    <property type="entry name" value="ABCF_ATPase"/>
</dbReference>
<dbReference type="InterPro" id="IPR032781">
    <property type="entry name" value="ABC_tran_Xtn"/>
</dbReference>
<dbReference type="Proteomes" id="UP001500542">
    <property type="component" value="Unassembled WGS sequence"/>
</dbReference>
<comment type="caution">
    <text evidence="6">The sequence shown here is derived from an EMBL/GenBank/DDBJ whole genome shotgun (WGS) entry which is preliminary data.</text>
</comment>
<keyword evidence="2 6" id="KW-0067">ATP-binding</keyword>
<dbReference type="PROSITE" id="PS50893">
    <property type="entry name" value="ABC_TRANSPORTER_2"/>
    <property type="match status" value="2"/>
</dbReference>
<evidence type="ECO:0000313" key="7">
    <source>
        <dbReference type="Proteomes" id="UP001500542"/>
    </source>
</evidence>
<evidence type="ECO:0000259" key="5">
    <source>
        <dbReference type="PROSITE" id="PS50893"/>
    </source>
</evidence>
<feature type="coiled-coil region" evidence="3">
    <location>
        <begin position="535"/>
        <end position="593"/>
    </location>
</feature>
<dbReference type="Pfam" id="PF12848">
    <property type="entry name" value="ABC_tran_Xtn"/>
    <property type="match status" value="1"/>
</dbReference>
<proteinExistence type="predicted"/>
<feature type="domain" description="ABC transporter" evidence="5">
    <location>
        <begin position="288"/>
        <end position="508"/>
    </location>
</feature>
<dbReference type="SMART" id="SM00382">
    <property type="entry name" value="AAA"/>
    <property type="match status" value="2"/>
</dbReference>
<dbReference type="GO" id="GO:0005524">
    <property type="term" value="F:ATP binding"/>
    <property type="evidence" value="ECO:0007669"/>
    <property type="project" value="UniProtKB-KW"/>
</dbReference>
<evidence type="ECO:0000256" key="3">
    <source>
        <dbReference type="SAM" id="Coils"/>
    </source>
</evidence>
<evidence type="ECO:0000313" key="6">
    <source>
        <dbReference type="EMBL" id="GAA0948171.1"/>
    </source>
</evidence>
<dbReference type="InterPro" id="IPR003439">
    <property type="entry name" value="ABC_transporter-like_ATP-bd"/>
</dbReference>
<reference evidence="6 7" key="1">
    <citation type="journal article" date="2019" name="Int. J. Syst. Evol. Microbiol.">
        <title>The Global Catalogue of Microorganisms (GCM) 10K type strain sequencing project: providing services to taxonomists for standard genome sequencing and annotation.</title>
        <authorList>
            <consortium name="The Broad Institute Genomics Platform"/>
            <consortium name="The Broad Institute Genome Sequencing Center for Infectious Disease"/>
            <person name="Wu L."/>
            <person name="Ma J."/>
        </authorList>
    </citation>
    <scope>NUCLEOTIDE SEQUENCE [LARGE SCALE GENOMIC DNA]</scope>
    <source>
        <strain evidence="6 7">JCM 10977</strain>
    </source>
</reference>
<dbReference type="Pfam" id="PF00005">
    <property type="entry name" value="ABC_tran"/>
    <property type="match status" value="2"/>
</dbReference>
<feature type="domain" description="ABC transporter" evidence="5">
    <location>
        <begin position="10"/>
        <end position="224"/>
    </location>
</feature>